<dbReference type="OMA" id="WTETRKW"/>
<dbReference type="eggNOG" id="ENOG502S6I5">
    <property type="taxonomic scope" value="Eukaryota"/>
</dbReference>
<name>Q757D5_EREGS</name>
<dbReference type="AlphaFoldDB" id="Q757D5"/>
<keyword evidence="4" id="KW-1185">Reference proteome</keyword>
<evidence type="ECO:0000256" key="1">
    <source>
        <dbReference type="SAM" id="MobiDB-lite"/>
    </source>
</evidence>
<dbReference type="Proteomes" id="UP000000591">
    <property type="component" value="Chromosome V"/>
</dbReference>
<dbReference type="Pfam" id="PF13259">
    <property type="entry name" value="clamp_Gag1-like"/>
    <property type="match status" value="1"/>
</dbReference>
<evidence type="ECO:0000313" key="4">
    <source>
        <dbReference type="Proteomes" id="UP000000591"/>
    </source>
</evidence>
<feature type="compositionally biased region" description="Basic and acidic residues" evidence="1">
    <location>
        <begin position="73"/>
        <end position="84"/>
    </location>
</feature>
<sequence length="217" mass="24288">MSGDRGADAPYSVADSRRKSRARPGLRSSVSSWMHKFRANLCKVTSEALAETSGSDSGRSTVDALFDGATETADGRELEGDTEARSSTSQTLVAKSEEEAALGKHSQSWTFETFDPHEQRQVLHGDSSVPFVDGPKLWHIRRELWTAPTANNSVQEAAEHRASFRKIKPHYYPRIYRKLVLDDRPLSQPINLEDVMKIMDAGWLETNKWERASRGLA</sequence>
<feature type="domain" description="Gag1-like clamp" evidence="2">
    <location>
        <begin position="132"/>
        <end position="210"/>
    </location>
</feature>
<reference evidence="4" key="2">
    <citation type="journal article" date="2013" name="G3 (Bethesda)">
        <title>Genomes of Ashbya fungi isolated from insects reveal four mating-type loci, numerous translocations, lack of transposons, and distinct gene duplications.</title>
        <authorList>
            <person name="Dietrich F.S."/>
            <person name="Voegeli S."/>
            <person name="Kuo S."/>
            <person name="Philippsen P."/>
        </authorList>
    </citation>
    <scope>GENOME REANNOTATION</scope>
    <source>
        <strain evidence="4">ATCC 10895 / CBS 109.51 / FGSC 9923 / NRRL Y-1056</strain>
    </source>
</reference>
<gene>
    <name evidence="3" type="ORF">AGOS_AER078W</name>
</gene>
<dbReference type="PANTHER" id="PTHR28065:SF1">
    <property type="entry name" value="DUF4050 DOMAIN-CONTAINING PROTEIN"/>
    <property type="match status" value="1"/>
</dbReference>
<dbReference type="InterPro" id="IPR053274">
    <property type="entry name" value="Fluconazole_resistance"/>
</dbReference>
<reference evidence="3 4" key="1">
    <citation type="journal article" date="2004" name="Science">
        <title>The Ashbya gossypii genome as a tool for mapping the ancient Saccharomyces cerevisiae genome.</title>
        <authorList>
            <person name="Dietrich F.S."/>
            <person name="Voegeli S."/>
            <person name="Brachat S."/>
            <person name="Lerch A."/>
            <person name="Gates K."/>
            <person name="Steiner S."/>
            <person name="Mohr C."/>
            <person name="Pohlmann R."/>
            <person name="Luedi P."/>
            <person name="Choi S."/>
            <person name="Wing R.A."/>
            <person name="Flavier A."/>
            <person name="Gaffney T.D."/>
            <person name="Philippsen P."/>
        </authorList>
    </citation>
    <scope>NUCLEOTIDE SEQUENCE [LARGE SCALE GENOMIC DNA]</scope>
    <source>
        <strain evidence="4">ATCC 10895 / CBS 109.51 / FGSC 9923 / NRRL Y-1056</strain>
    </source>
</reference>
<evidence type="ECO:0000313" key="3">
    <source>
        <dbReference type="EMBL" id="AAS52762.1"/>
    </source>
</evidence>
<feature type="region of interest" description="Disordered" evidence="1">
    <location>
        <begin position="1"/>
        <end position="29"/>
    </location>
</feature>
<dbReference type="InterPro" id="IPR025124">
    <property type="entry name" value="Gag1-like_clamp"/>
</dbReference>
<dbReference type="HOGENOM" id="CLU_092540_0_0_1"/>
<feature type="region of interest" description="Disordered" evidence="1">
    <location>
        <begin position="71"/>
        <end position="99"/>
    </location>
</feature>
<dbReference type="RefSeq" id="NP_984938.1">
    <property type="nucleotide sequence ID" value="NM_210292.1"/>
</dbReference>
<dbReference type="GeneID" id="4621142"/>
<organism evidence="3 4">
    <name type="scientific">Eremothecium gossypii (strain ATCC 10895 / CBS 109.51 / FGSC 9923 / NRRL Y-1056)</name>
    <name type="common">Yeast</name>
    <name type="synonym">Ashbya gossypii</name>
    <dbReference type="NCBI Taxonomy" id="284811"/>
    <lineage>
        <taxon>Eukaryota</taxon>
        <taxon>Fungi</taxon>
        <taxon>Dikarya</taxon>
        <taxon>Ascomycota</taxon>
        <taxon>Saccharomycotina</taxon>
        <taxon>Saccharomycetes</taxon>
        <taxon>Saccharomycetales</taxon>
        <taxon>Saccharomycetaceae</taxon>
        <taxon>Eremothecium</taxon>
    </lineage>
</organism>
<evidence type="ECO:0000259" key="2">
    <source>
        <dbReference type="Pfam" id="PF13259"/>
    </source>
</evidence>
<protein>
    <submittedName>
        <fullName evidence="3">AER078Wp</fullName>
    </submittedName>
</protein>
<dbReference type="FunCoup" id="Q757D5">
    <property type="interactions" value="27"/>
</dbReference>
<dbReference type="KEGG" id="ago:AGOS_AER078W"/>
<dbReference type="STRING" id="284811.Q757D5"/>
<dbReference type="InParanoid" id="Q757D5"/>
<dbReference type="PANTHER" id="PTHR28065">
    <property type="entry name" value="FREQUENIN"/>
    <property type="match status" value="1"/>
</dbReference>
<dbReference type="OrthoDB" id="5576875at2759"/>
<accession>Q757D5</accession>
<proteinExistence type="predicted"/>
<dbReference type="EMBL" id="AE016818">
    <property type="protein sequence ID" value="AAS52762.1"/>
    <property type="molecule type" value="Genomic_DNA"/>
</dbReference>